<name>A0A9Q9STZ7_MOOP1</name>
<dbReference type="CDD" id="cd05243">
    <property type="entry name" value="SDR_a5"/>
    <property type="match status" value="1"/>
</dbReference>
<dbReference type="InterPro" id="IPR036291">
    <property type="entry name" value="NAD(P)-bd_dom_sf"/>
</dbReference>
<dbReference type="EMBL" id="CP017708">
    <property type="protein sequence ID" value="WAN69598.1"/>
    <property type="molecule type" value="Genomic_DNA"/>
</dbReference>
<dbReference type="PANTHER" id="PTHR15020">
    <property type="entry name" value="FLAVIN REDUCTASE-RELATED"/>
    <property type="match status" value="1"/>
</dbReference>
<feature type="domain" description="NAD(P)-binding" evidence="1">
    <location>
        <begin position="11"/>
        <end position="57"/>
    </location>
</feature>
<dbReference type="Gene3D" id="3.40.50.720">
    <property type="entry name" value="NAD(P)-binding Rossmann-like Domain"/>
    <property type="match status" value="1"/>
</dbReference>
<dbReference type="InterPro" id="IPR016040">
    <property type="entry name" value="NAD(P)-bd_dom"/>
</dbReference>
<dbReference type="SUPFAM" id="SSF51735">
    <property type="entry name" value="NAD(P)-binding Rossmann-fold domains"/>
    <property type="match status" value="1"/>
</dbReference>
<organism evidence="2">
    <name type="scientific">Moorena producens (strain JHB)</name>
    <dbReference type="NCBI Taxonomy" id="1454205"/>
    <lineage>
        <taxon>Bacteria</taxon>
        <taxon>Bacillati</taxon>
        <taxon>Cyanobacteriota</taxon>
        <taxon>Cyanophyceae</taxon>
        <taxon>Coleofasciculales</taxon>
        <taxon>Coleofasciculaceae</taxon>
        <taxon>Moorena</taxon>
    </lineage>
</organism>
<evidence type="ECO:0000313" key="2">
    <source>
        <dbReference type="EMBL" id="WAN69598.1"/>
    </source>
</evidence>
<sequence length="322" mass="34845">MTSTEKVLVAGATGGVGQLTVAKLLEKGFQVSVLTRSAEKAQEMFDNRVEIIVGDIRYPSRPCFQSFPQDLDPPQPPLIRGEPFSKSPFFKGDLGGSPSLKTRPSLPPAIQNVTHIICCTGTTAFPSKKWDFDTMNQAKGFPSMIEWLKIYLNPTYARTKAKNSPEQVDGIGVSNLVAAAPKDLKRFVFVSSCGVLRKDKPPYSILNTFGVLDAKQKAEEIIINSGLPYTIIRPGRLIDGPFTSYDLNTLLKATTAGKLGLVLGTGDTLSGQTSRIDVASACVESIANSVTVGKVFELINRGARPSVIDWPGLFSTLEYLSI</sequence>
<evidence type="ECO:0000259" key="1">
    <source>
        <dbReference type="Pfam" id="PF13460"/>
    </source>
</evidence>
<accession>A0A9Q9STZ7</accession>
<dbReference type="AlphaFoldDB" id="A0A9Q9STZ7"/>
<dbReference type="PANTHER" id="PTHR15020:SF48">
    <property type="entry name" value="NAD(P)-BINDING ROSSMANN-FOLD SUPERFAMILY PROTEIN"/>
    <property type="match status" value="1"/>
</dbReference>
<dbReference type="Pfam" id="PF13460">
    <property type="entry name" value="NAD_binding_10"/>
    <property type="match status" value="2"/>
</dbReference>
<reference evidence="2" key="1">
    <citation type="journal article" date="2017" name="Proc. Natl. Acad. Sci. U.S.A.">
        <title>Comparative genomics uncovers the prolific and distinctive metabolic potential of the cyanobacterial genus Moorea.</title>
        <authorList>
            <person name="Leao T."/>
            <person name="Castelao G."/>
            <person name="Korobeynikov A."/>
            <person name="Monroe E.A."/>
            <person name="Podell S."/>
            <person name="Glukhov E."/>
            <person name="Allen E.E."/>
            <person name="Gerwick W.H."/>
            <person name="Gerwick L."/>
        </authorList>
    </citation>
    <scope>NUCLEOTIDE SEQUENCE</scope>
    <source>
        <strain evidence="2">JHB</strain>
    </source>
</reference>
<reference evidence="2" key="2">
    <citation type="submission" date="2022-10" db="EMBL/GenBank/DDBJ databases">
        <authorList>
            <person name="Ngo T.-E."/>
        </authorList>
    </citation>
    <scope>NUCLEOTIDE SEQUENCE</scope>
    <source>
        <strain evidence="2">JHB</strain>
    </source>
</reference>
<feature type="domain" description="NAD(P)-binding" evidence="1">
    <location>
        <begin position="172"/>
        <end position="288"/>
    </location>
</feature>
<protein>
    <submittedName>
        <fullName evidence="2">SDR family oxidoreductase</fullName>
    </submittedName>
</protein>
<proteinExistence type="predicted"/>
<gene>
    <name evidence="2" type="ORF">BJP36_35345</name>
</gene>
<dbReference type="Proteomes" id="UP000176944">
    <property type="component" value="Chromosome"/>
</dbReference>